<dbReference type="SUPFAM" id="SSF49785">
    <property type="entry name" value="Galactose-binding domain-like"/>
    <property type="match status" value="2"/>
</dbReference>
<keyword evidence="5" id="KW-1185">Reference proteome</keyword>
<dbReference type="RefSeq" id="WP_204819077.1">
    <property type="nucleotide sequence ID" value="NZ_JANHOF010000039.1"/>
</dbReference>
<feature type="signal peptide" evidence="2">
    <location>
        <begin position="1"/>
        <end position="27"/>
    </location>
</feature>
<evidence type="ECO:0000313" key="5">
    <source>
        <dbReference type="Proteomes" id="UP001589818"/>
    </source>
</evidence>
<accession>A0ABV6JE92</accession>
<dbReference type="InterPro" id="IPR008979">
    <property type="entry name" value="Galactose-bd-like_sf"/>
</dbReference>
<feature type="chain" id="PRO_5045926319" evidence="2">
    <location>
        <begin position="28"/>
        <end position="826"/>
    </location>
</feature>
<dbReference type="Proteomes" id="UP001589818">
    <property type="component" value="Unassembled WGS sequence"/>
</dbReference>
<evidence type="ECO:0000256" key="2">
    <source>
        <dbReference type="SAM" id="SignalP"/>
    </source>
</evidence>
<comment type="caution">
    <text evidence="4">The sequence shown here is derived from an EMBL/GenBank/DDBJ whole genome shotgun (WGS) entry which is preliminary data.</text>
</comment>
<keyword evidence="2" id="KW-0732">Signal</keyword>
<feature type="domain" description="F5/8 type C" evidence="3">
    <location>
        <begin position="642"/>
        <end position="812"/>
    </location>
</feature>
<dbReference type="InterPro" id="IPR054470">
    <property type="entry name" value="FIMAH_dom"/>
</dbReference>
<feature type="region of interest" description="Disordered" evidence="1">
    <location>
        <begin position="663"/>
        <end position="700"/>
    </location>
</feature>
<reference evidence="4 5" key="1">
    <citation type="submission" date="2024-09" db="EMBL/GenBank/DDBJ databases">
        <authorList>
            <person name="Sun Q."/>
            <person name="Mori K."/>
        </authorList>
    </citation>
    <scope>NUCLEOTIDE SEQUENCE [LARGE SCALE GENOMIC DNA]</scope>
    <source>
        <strain evidence="4 5">CCM 4839</strain>
    </source>
</reference>
<sequence>MVSAKKTGFTLMLAAFMLFSLAPNAFAKQETHDPRNLAAGLSYQLSAAPYEGYPDSGNELTDGVYASMDFSDSAWQGHLRGMTREVVFDLQDFKSINAVKTHFIQDTGNGIFYPNTVSMYVSDDGVNWAPLSHKNTAIPLWLPGSPTDQTFVWDIAADGLPKEKKNAEFVYTRYVKVTFMTQVWTFLDEIEIWGIDDKDRHAVKLKPEQPAYLQPGKPTGGISNLALLYNGHYDSGAGDWTKDNIIPYISYVNAQGEPVDWLYDGVLYLGIRTQDGQRDFGINAKLEDWQWYLDKTFAPQGDMQQLNEATKEVGAKLDEPKRKTKVVLMVPNPGDEVGEFGDVDGDGVMENFNSDQVGKEAAFADKQKAIDWYMHQVKQRWSEQNYSNLELTGMYWMSESANLYDENNTKIIQHTSQLVHQEKQKFFWIPNFYGKGIFAGEKLGFDAVAQQPNYFFDEPGDPSRLQDSAGLSKQYGIGVEMEFDERMNSFPAFRDRYIDYLNGGVDYGYMNDAYKAYYQGNVALLDSARSNDPNNRILYDWMYQFVTKHYQKNDTNVSPETMAELVNRYIALNEIDPAFGNDLSYRLQIIKQLLDENNPSVAVTYMKDFLAHIHDQAVQAQGLISSRIASVLDSYAQVLIHAWSDGWGLSNLVLGQSYTVSKPANDNHPDSGNELTNGQFGGADFRNEQWQGHAGSDYPEERSRTITFDLGQDKSIGQIKAHFLQDAAPGIYFPKNADISVSSDGQSWGKLATVSPTPTQHGSASAEFMKWNGAIDGVPGIPGADKVYARYVKVEFPVNVWVFIDEIEVLGIDGMANGAVILPTTP</sequence>
<dbReference type="PROSITE" id="PS50022">
    <property type="entry name" value="FA58C_3"/>
    <property type="match status" value="1"/>
</dbReference>
<evidence type="ECO:0000313" key="4">
    <source>
        <dbReference type="EMBL" id="MFC0392923.1"/>
    </source>
</evidence>
<name>A0ABV6JE92_9BACL</name>
<evidence type="ECO:0000259" key="3">
    <source>
        <dbReference type="PROSITE" id="PS50022"/>
    </source>
</evidence>
<gene>
    <name evidence="4" type="ORF">ACFFJ8_16265</name>
</gene>
<proteinExistence type="predicted"/>
<dbReference type="Gene3D" id="2.60.120.260">
    <property type="entry name" value="Galactose-binding domain-like"/>
    <property type="match status" value="2"/>
</dbReference>
<dbReference type="InterPro" id="IPR000421">
    <property type="entry name" value="FA58C"/>
</dbReference>
<organism evidence="4 5">
    <name type="scientific">Paenibacillus mendelii</name>
    <dbReference type="NCBI Taxonomy" id="206163"/>
    <lineage>
        <taxon>Bacteria</taxon>
        <taxon>Bacillati</taxon>
        <taxon>Bacillota</taxon>
        <taxon>Bacilli</taxon>
        <taxon>Bacillales</taxon>
        <taxon>Paenibacillaceae</taxon>
        <taxon>Paenibacillus</taxon>
    </lineage>
</organism>
<evidence type="ECO:0000256" key="1">
    <source>
        <dbReference type="SAM" id="MobiDB-lite"/>
    </source>
</evidence>
<dbReference type="Pfam" id="PF16147">
    <property type="entry name" value="DUF4855"/>
    <property type="match status" value="1"/>
</dbReference>
<dbReference type="EMBL" id="JBHLVF010000028">
    <property type="protein sequence ID" value="MFC0392923.1"/>
    <property type="molecule type" value="Genomic_DNA"/>
</dbReference>
<dbReference type="InterPro" id="IPR032329">
    <property type="entry name" value="DUF4855"/>
</dbReference>
<protein>
    <submittedName>
        <fullName evidence="4">DUF4855 domain-containing protein</fullName>
    </submittedName>
</protein>
<dbReference type="Pfam" id="PF22888">
    <property type="entry name" value="FIMAH"/>
    <property type="match status" value="1"/>
</dbReference>